<reference evidence="1 2" key="1">
    <citation type="submission" date="2018-11" db="EMBL/GenBank/DDBJ databases">
        <authorList>
            <consortium name="Pathogen Informatics"/>
        </authorList>
    </citation>
    <scope>NUCLEOTIDE SEQUENCE [LARGE SCALE GENOMIC DNA]</scope>
    <source>
        <strain>Denwood</strain>
        <strain evidence="2">Zambia</strain>
    </source>
</reference>
<organism evidence="1 2">
    <name type="scientific">Schistosoma mattheei</name>
    <dbReference type="NCBI Taxonomy" id="31246"/>
    <lineage>
        <taxon>Eukaryota</taxon>
        <taxon>Metazoa</taxon>
        <taxon>Spiralia</taxon>
        <taxon>Lophotrochozoa</taxon>
        <taxon>Platyhelminthes</taxon>
        <taxon>Trematoda</taxon>
        <taxon>Digenea</taxon>
        <taxon>Strigeidida</taxon>
        <taxon>Schistosomatoidea</taxon>
        <taxon>Schistosomatidae</taxon>
        <taxon>Schistosoma</taxon>
    </lineage>
</organism>
<gene>
    <name evidence="1" type="ORF">SMTD_LOCUS16218</name>
</gene>
<evidence type="ECO:0000313" key="1">
    <source>
        <dbReference type="EMBL" id="VDP70723.1"/>
    </source>
</evidence>
<evidence type="ECO:0000313" key="2">
    <source>
        <dbReference type="Proteomes" id="UP000269396"/>
    </source>
</evidence>
<name>A0A3P8JM22_9TREM</name>
<dbReference type="EMBL" id="UZAL01036889">
    <property type="protein sequence ID" value="VDP70723.1"/>
    <property type="molecule type" value="Genomic_DNA"/>
</dbReference>
<proteinExistence type="predicted"/>
<dbReference type="Proteomes" id="UP000269396">
    <property type="component" value="Unassembled WGS sequence"/>
</dbReference>
<sequence length="90" mass="10144">MTSYDNESFLSNSFDGTCNLEISATRKYPPVGLTAIIPISFNFLTIFRPFGSINAHISLKYDSCVFNNGNSISKLRATASDFNMMIRRKY</sequence>
<accession>A0A3P8JM22</accession>
<protein>
    <submittedName>
        <fullName evidence="1">Uncharacterized protein</fullName>
    </submittedName>
</protein>
<keyword evidence="2" id="KW-1185">Reference proteome</keyword>
<dbReference type="AlphaFoldDB" id="A0A3P8JM22"/>